<dbReference type="InParanoid" id="A0A1W0W751"/>
<organism evidence="1 2">
    <name type="scientific">Sorghum bicolor</name>
    <name type="common">Sorghum</name>
    <name type="synonym">Sorghum vulgare</name>
    <dbReference type="NCBI Taxonomy" id="4558"/>
    <lineage>
        <taxon>Eukaryota</taxon>
        <taxon>Viridiplantae</taxon>
        <taxon>Streptophyta</taxon>
        <taxon>Embryophyta</taxon>
        <taxon>Tracheophyta</taxon>
        <taxon>Spermatophyta</taxon>
        <taxon>Magnoliopsida</taxon>
        <taxon>Liliopsida</taxon>
        <taxon>Poales</taxon>
        <taxon>Poaceae</taxon>
        <taxon>PACMAD clade</taxon>
        <taxon>Panicoideae</taxon>
        <taxon>Andropogonodae</taxon>
        <taxon>Andropogoneae</taxon>
        <taxon>Sorghinae</taxon>
        <taxon>Sorghum</taxon>
    </lineage>
</organism>
<evidence type="ECO:0008006" key="3">
    <source>
        <dbReference type="Google" id="ProtNLM"/>
    </source>
</evidence>
<dbReference type="ExpressionAtlas" id="A0A1W0W751">
    <property type="expression patterns" value="baseline and differential"/>
</dbReference>
<reference evidence="2" key="2">
    <citation type="journal article" date="2018" name="Plant J.">
        <title>The Sorghum bicolor reference genome: improved assembly, gene annotations, a transcriptome atlas, and signatures of genome organization.</title>
        <authorList>
            <person name="McCormick R.F."/>
            <person name="Truong S.K."/>
            <person name="Sreedasyam A."/>
            <person name="Jenkins J."/>
            <person name="Shu S."/>
            <person name="Sims D."/>
            <person name="Kennedy M."/>
            <person name="Amirebrahimi M."/>
            <person name="Weers B.D."/>
            <person name="McKinley B."/>
            <person name="Mattison A."/>
            <person name="Morishige D.T."/>
            <person name="Grimwood J."/>
            <person name="Schmutz J."/>
            <person name="Mullet J.E."/>
        </authorList>
    </citation>
    <scope>NUCLEOTIDE SEQUENCE [LARGE SCALE GENOMIC DNA]</scope>
    <source>
        <strain evidence="2">cv. BTx623</strain>
    </source>
</reference>
<dbReference type="Gramene" id="OQU90135">
    <property type="protein sequence ID" value="OQU90135"/>
    <property type="gene ID" value="SORBI_3002G347400"/>
</dbReference>
<evidence type="ECO:0000313" key="2">
    <source>
        <dbReference type="Proteomes" id="UP000000768"/>
    </source>
</evidence>
<gene>
    <name evidence="1" type="ORF">SORBI_3002G347400</name>
</gene>
<dbReference type="AlphaFoldDB" id="A0A1W0W751"/>
<name>A0A1W0W751_SORBI</name>
<dbReference type="FunCoup" id="A0A1W0W751">
    <property type="interactions" value="27"/>
</dbReference>
<protein>
    <recommendedName>
        <fullName evidence="3">DUF868 domain-containing protein</fullName>
    </recommendedName>
</protein>
<dbReference type="Proteomes" id="UP000000768">
    <property type="component" value="Chromosome 2"/>
</dbReference>
<dbReference type="EMBL" id="CM000761">
    <property type="protein sequence ID" value="OQU90135.1"/>
    <property type="molecule type" value="Genomic_DNA"/>
</dbReference>
<dbReference type="PANTHER" id="PTHR31972:SF15">
    <property type="entry name" value="OS07G0572300 PROTEIN"/>
    <property type="match status" value="1"/>
</dbReference>
<proteinExistence type="predicted"/>
<reference evidence="1 2" key="1">
    <citation type="journal article" date="2009" name="Nature">
        <title>The Sorghum bicolor genome and the diversification of grasses.</title>
        <authorList>
            <person name="Paterson A.H."/>
            <person name="Bowers J.E."/>
            <person name="Bruggmann R."/>
            <person name="Dubchak I."/>
            <person name="Grimwood J."/>
            <person name="Gundlach H."/>
            <person name="Haberer G."/>
            <person name="Hellsten U."/>
            <person name="Mitros T."/>
            <person name="Poliakov A."/>
            <person name="Schmutz J."/>
            <person name="Spannagl M."/>
            <person name="Tang H."/>
            <person name="Wang X."/>
            <person name="Wicker T."/>
            <person name="Bharti A.K."/>
            <person name="Chapman J."/>
            <person name="Feltus F.A."/>
            <person name="Gowik U."/>
            <person name="Grigoriev I.V."/>
            <person name="Lyons E."/>
            <person name="Maher C.A."/>
            <person name="Martis M."/>
            <person name="Narechania A."/>
            <person name="Otillar R.P."/>
            <person name="Penning B.W."/>
            <person name="Salamov A.A."/>
            <person name="Wang Y."/>
            <person name="Zhang L."/>
            <person name="Carpita N.C."/>
            <person name="Freeling M."/>
            <person name="Gingle A.R."/>
            <person name="Hash C.T."/>
            <person name="Keller B."/>
            <person name="Klein P."/>
            <person name="Kresovich S."/>
            <person name="McCann M.C."/>
            <person name="Ming R."/>
            <person name="Peterson D.G."/>
            <person name="Mehboob-ur-Rahman"/>
            <person name="Ware D."/>
            <person name="Westhoff P."/>
            <person name="Mayer K.F."/>
            <person name="Messing J."/>
            <person name="Rokhsar D.S."/>
        </authorList>
    </citation>
    <scope>NUCLEOTIDE SEQUENCE [LARGE SCALE GENOMIC DNA]</scope>
    <source>
        <strain evidence="2">cv. BTx623</strain>
    </source>
</reference>
<sequence>MRDFASCLSQSAVQVAHSSSSSGQNLVQCAYLARLRGKPCVVTVTWSKVASGQAFAIAIHDYSNRCLCKTEVKPWLFSKRKGSKVVELDSGNVEIIWDLSAAKFAAGPEPLEGFRVALLYDLEVVLVLGDLSKEEDRWVLSDALHSDAVMIARKEHIYAKKVYSAKARFLDIGQIHHISIECDTAGARDPSLEIRIGKKKVLQVKRLAWKFRGNQTIYVDGLPVEVLWDVHDWLFGSSNGCAVFLFQSGHSMEKSLFRTCSQNEKEAQAHRFGFTLILKAWKTDFKPFDQMSKSARNDTCTSAGLAIIVPCNFKMRVSTDSIRWKIFSRFCTKPASLYKR</sequence>
<accession>A0A1W0W751</accession>
<dbReference type="PANTHER" id="PTHR31972">
    <property type="entry name" value="EXPRESSED PROTEIN"/>
    <property type="match status" value="1"/>
</dbReference>
<dbReference type="STRING" id="4558.A0A1W0W751"/>
<evidence type="ECO:0000313" key="1">
    <source>
        <dbReference type="EMBL" id="OQU90135.1"/>
    </source>
</evidence>
<dbReference type="InterPro" id="IPR008586">
    <property type="entry name" value="DUF868_pln"/>
</dbReference>
<dbReference type="Pfam" id="PF05910">
    <property type="entry name" value="DUF868"/>
    <property type="match status" value="1"/>
</dbReference>
<keyword evidence="2" id="KW-1185">Reference proteome</keyword>